<evidence type="ECO:0000256" key="5">
    <source>
        <dbReference type="ARBA" id="ARBA00023242"/>
    </source>
</evidence>
<keyword evidence="5" id="KW-0539">Nucleus</keyword>
<evidence type="ECO:0008006" key="8">
    <source>
        <dbReference type="Google" id="ProtNLM"/>
    </source>
</evidence>
<organism evidence="6 7">
    <name type="scientific">Pleurostoma richardsiae</name>
    <dbReference type="NCBI Taxonomy" id="41990"/>
    <lineage>
        <taxon>Eukaryota</taxon>
        <taxon>Fungi</taxon>
        <taxon>Dikarya</taxon>
        <taxon>Ascomycota</taxon>
        <taxon>Pezizomycotina</taxon>
        <taxon>Sordariomycetes</taxon>
        <taxon>Sordariomycetidae</taxon>
        <taxon>Calosphaeriales</taxon>
        <taxon>Pleurostomataceae</taxon>
        <taxon>Pleurostoma</taxon>
    </lineage>
</organism>
<keyword evidence="7" id="KW-1185">Reference proteome</keyword>
<dbReference type="InterPro" id="IPR051089">
    <property type="entry name" value="prtT"/>
</dbReference>
<proteinExistence type="predicted"/>
<gene>
    <name evidence="6" type="ORF">NKR23_g5270</name>
</gene>
<comment type="caution">
    <text evidence="6">The sequence shown here is derived from an EMBL/GenBank/DDBJ whole genome shotgun (WGS) entry which is preliminary data.</text>
</comment>
<dbReference type="Proteomes" id="UP001174694">
    <property type="component" value="Unassembled WGS sequence"/>
</dbReference>
<dbReference type="EMBL" id="JANBVO010000014">
    <property type="protein sequence ID" value="KAJ9145503.1"/>
    <property type="molecule type" value="Genomic_DNA"/>
</dbReference>
<sequence length="537" mass="61299">MDTGGGRHKQRSTLARNLLHVLGEFPVEGGRSDDGTAESRGLQDPLWLIGGLAERGWDVHGMPGHRKRAQHLNALPSAPLSAEDARLLGKWTPQALRDILKEQSRYFEHGLLSSKCDVAQALDPIQHGLVTDERASDLFQAYWEMIHPQWAILDPTLHTIPFVQSRSALLMSTILALGSTALATLPDSRDEQVAEALRLHAHVEKLNLVVYASGARSIDIVQAQILLSRWGASPRTRLDEQRWMRAAMIPRMAAEIGLNLPRRYDNSDDIDPEKADKLRWNDLRARAFMIINEYRFFTYSGRHAVDLAQFELNDTELDEVTRLSRDRSAVSLAAFYHLFLFQRDVRQRLDRYQPGFQTTLSLDAELEHIKAHAEKWIQDWCPREGDKRLNWHLTHDALSCWLLLAVRIARKRPEPSKTSHEQQLLLALSIRLFKEALKSPDAVLTTQRASIFPFAASIILRLSGRRDLILRVALRMSGEPGKPHVPTFVRDAGNQMLVMLCLEDRRRITTLQQQSQMLRKKVQASQRLNNLRKIKCQ</sequence>
<dbReference type="GO" id="GO:0000976">
    <property type="term" value="F:transcription cis-regulatory region binding"/>
    <property type="evidence" value="ECO:0007669"/>
    <property type="project" value="TreeGrafter"/>
</dbReference>
<dbReference type="AlphaFoldDB" id="A0AA38RU86"/>
<evidence type="ECO:0000256" key="3">
    <source>
        <dbReference type="ARBA" id="ARBA00023125"/>
    </source>
</evidence>
<evidence type="ECO:0000313" key="6">
    <source>
        <dbReference type="EMBL" id="KAJ9145503.1"/>
    </source>
</evidence>
<dbReference type="GO" id="GO:0005634">
    <property type="term" value="C:nucleus"/>
    <property type="evidence" value="ECO:0007669"/>
    <property type="project" value="UniProtKB-SubCell"/>
</dbReference>
<keyword evidence="2" id="KW-0805">Transcription regulation</keyword>
<name>A0AA38RU86_9PEZI</name>
<evidence type="ECO:0000256" key="2">
    <source>
        <dbReference type="ARBA" id="ARBA00023015"/>
    </source>
</evidence>
<dbReference type="PANTHER" id="PTHR31845">
    <property type="entry name" value="FINGER DOMAIN PROTEIN, PUTATIVE-RELATED"/>
    <property type="match status" value="1"/>
</dbReference>
<evidence type="ECO:0000256" key="4">
    <source>
        <dbReference type="ARBA" id="ARBA00023163"/>
    </source>
</evidence>
<keyword evidence="3" id="KW-0238">DNA-binding</keyword>
<keyword evidence="4" id="KW-0804">Transcription</keyword>
<protein>
    <recommendedName>
        <fullName evidence="8">Transcription factor domain-containing protein</fullName>
    </recommendedName>
</protein>
<dbReference type="GO" id="GO:0000981">
    <property type="term" value="F:DNA-binding transcription factor activity, RNA polymerase II-specific"/>
    <property type="evidence" value="ECO:0007669"/>
    <property type="project" value="TreeGrafter"/>
</dbReference>
<accession>A0AA38RU86</accession>
<evidence type="ECO:0000313" key="7">
    <source>
        <dbReference type="Proteomes" id="UP001174694"/>
    </source>
</evidence>
<comment type="subcellular location">
    <subcellularLocation>
        <location evidence="1">Nucleus</location>
    </subcellularLocation>
</comment>
<evidence type="ECO:0000256" key="1">
    <source>
        <dbReference type="ARBA" id="ARBA00004123"/>
    </source>
</evidence>
<reference evidence="6" key="1">
    <citation type="submission" date="2022-07" db="EMBL/GenBank/DDBJ databases">
        <title>Fungi with potential for degradation of polypropylene.</title>
        <authorList>
            <person name="Gostincar C."/>
        </authorList>
    </citation>
    <scope>NUCLEOTIDE SEQUENCE</scope>
    <source>
        <strain evidence="6">EXF-13308</strain>
    </source>
</reference>
<dbReference type="PANTHER" id="PTHR31845:SF17">
    <property type="entry name" value="ZN(II)2CYS6 TRANSCRIPTION FACTOR (EUROFUNG)"/>
    <property type="match status" value="1"/>
</dbReference>
<dbReference type="CDD" id="cd12148">
    <property type="entry name" value="fungal_TF_MHR"/>
    <property type="match status" value="1"/>
</dbReference>